<feature type="compositionally biased region" description="Basic and acidic residues" evidence="1">
    <location>
        <begin position="42"/>
        <end position="55"/>
    </location>
</feature>
<dbReference type="EMBL" id="CAICTM010001289">
    <property type="protein sequence ID" value="CAB9522333.1"/>
    <property type="molecule type" value="Genomic_DNA"/>
</dbReference>
<feature type="compositionally biased region" description="Low complexity" evidence="1">
    <location>
        <begin position="22"/>
        <end position="40"/>
    </location>
</feature>
<name>A0A9N8EKD4_9STRA</name>
<feature type="compositionally biased region" description="Polar residues" evidence="1">
    <location>
        <begin position="102"/>
        <end position="122"/>
    </location>
</feature>
<keyword evidence="3" id="KW-1185">Reference proteome</keyword>
<gene>
    <name evidence="2" type="ORF">SEMRO_1291_G259930.1</name>
</gene>
<dbReference type="Proteomes" id="UP001153069">
    <property type="component" value="Unassembled WGS sequence"/>
</dbReference>
<feature type="region of interest" description="Disordered" evidence="1">
    <location>
        <begin position="570"/>
        <end position="598"/>
    </location>
</feature>
<reference evidence="2" key="1">
    <citation type="submission" date="2020-06" db="EMBL/GenBank/DDBJ databases">
        <authorList>
            <consortium name="Plant Systems Biology data submission"/>
        </authorList>
    </citation>
    <scope>NUCLEOTIDE SEQUENCE</scope>
    <source>
        <strain evidence="2">D6</strain>
    </source>
</reference>
<feature type="region of interest" description="Disordered" evidence="1">
    <location>
        <begin position="1"/>
        <end position="366"/>
    </location>
</feature>
<protein>
    <submittedName>
        <fullName evidence="2">Uncharacterized protein</fullName>
    </submittedName>
</protein>
<evidence type="ECO:0000313" key="2">
    <source>
        <dbReference type="EMBL" id="CAB9522333.1"/>
    </source>
</evidence>
<feature type="compositionally biased region" description="Polar residues" evidence="1">
    <location>
        <begin position="271"/>
        <end position="285"/>
    </location>
</feature>
<feature type="compositionally biased region" description="Polar residues" evidence="1">
    <location>
        <begin position="571"/>
        <end position="588"/>
    </location>
</feature>
<proteinExistence type="predicted"/>
<evidence type="ECO:0000313" key="3">
    <source>
        <dbReference type="Proteomes" id="UP001153069"/>
    </source>
</evidence>
<comment type="caution">
    <text evidence="2">The sequence shown here is derived from an EMBL/GenBank/DDBJ whole genome shotgun (WGS) entry which is preliminary data.</text>
</comment>
<feature type="compositionally biased region" description="Basic and acidic residues" evidence="1">
    <location>
        <begin position="162"/>
        <end position="173"/>
    </location>
</feature>
<sequence length="665" mass="73723">MKLPGVSSSDQFQLAAPNTLLSGSNRRSSVCSVGSSSSNSGMHEETSGKDGKELRIPASLLKLREGSRQQSNADDANPTEDDVGESNPKRSSGVFKMPLPSININPLSLMNFSNHGTTSKQSSSEEEMLNQFFHGGNDDDSVVSDFGGEQKDDNSEQEDDESLKQDDPLKQEDETITTTEPREFTLQRRHSRRASRRSRRNSSNKLLAQGTDDLVNEVKQAISNSKEDRQAKRESVRRSCSARRRASRRTAIDDNAETTDHRGKQNDEESNNAGPQIRRNQSTGNIRLRELRLNGGPPLERNSSGGSLKRRELRKSGPGRSCVSPKRRGSRRIPERESTGALDDDEGSTRSDCKVQTQSGEEEPCMRKVRSIKKPLSKVPRQSSNPDENRTRAMSLIHKASSSIGAYETQLKHSSSYNRLKGAGAKTGKQRGVLRRNHSAHAKIALGYHQKSSAAPRAANAEFQMLKRQGRRKSDLLNVDTNDLMQLLGPLKTGLHKEVGKAEESEDDDDCFLPGQPITPFRSCSNSHSSTQSPDVARECEVQDAEQTHYEEAFNLAETVPRSVAVLQKDPIQTSERTPNTQDSSSQLPEVDTLDDDATPVMTPEQMAIWKCSCGEINEKIYRFCGICREPQMWTCSVCKFEHNKCRFQYCGSCASPRMAQGTGS</sequence>
<feature type="compositionally biased region" description="Basic and acidic residues" evidence="1">
    <location>
        <begin position="258"/>
        <end position="267"/>
    </location>
</feature>
<feature type="compositionally biased region" description="Polar residues" evidence="1">
    <location>
        <begin position="522"/>
        <end position="534"/>
    </location>
</feature>
<feature type="region of interest" description="Disordered" evidence="1">
    <location>
        <begin position="522"/>
        <end position="543"/>
    </location>
</feature>
<feature type="compositionally biased region" description="Basic and acidic residues" evidence="1">
    <location>
        <begin position="225"/>
        <end position="237"/>
    </location>
</feature>
<feature type="compositionally biased region" description="Polar residues" evidence="1">
    <location>
        <begin position="1"/>
        <end position="12"/>
    </location>
</feature>
<accession>A0A9N8EKD4</accession>
<evidence type="ECO:0000256" key="1">
    <source>
        <dbReference type="SAM" id="MobiDB-lite"/>
    </source>
</evidence>
<feature type="compositionally biased region" description="Basic residues" evidence="1">
    <location>
        <begin position="187"/>
        <end position="202"/>
    </location>
</feature>
<organism evidence="2 3">
    <name type="scientific">Seminavis robusta</name>
    <dbReference type="NCBI Taxonomy" id="568900"/>
    <lineage>
        <taxon>Eukaryota</taxon>
        <taxon>Sar</taxon>
        <taxon>Stramenopiles</taxon>
        <taxon>Ochrophyta</taxon>
        <taxon>Bacillariophyta</taxon>
        <taxon>Bacillariophyceae</taxon>
        <taxon>Bacillariophycidae</taxon>
        <taxon>Naviculales</taxon>
        <taxon>Naviculaceae</taxon>
        <taxon>Seminavis</taxon>
    </lineage>
</organism>
<dbReference type="AlphaFoldDB" id="A0A9N8EKD4"/>